<dbReference type="InterPro" id="IPR008969">
    <property type="entry name" value="CarboxyPept-like_regulatory"/>
</dbReference>
<evidence type="ECO:0000313" key="2">
    <source>
        <dbReference type="Proteomes" id="UP000285794"/>
    </source>
</evidence>
<organism evidence="1 2">
    <name type="scientific">Ancylomarina euxinus</name>
    <dbReference type="NCBI Taxonomy" id="2283627"/>
    <lineage>
        <taxon>Bacteria</taxon>
        <taxon>Pseudomonadati</taxon>
        <taxon>Bacteroidota</taxon>
        <taxon>Bacteroidia</taxon>
        <taxon>Marinilabiliales</taxon>
        <taxon>Marinifilaceae</taxon>
        <taxon>Ancylomarina</taxon>
    </lineage>
</organism>
<reference evidence="1 2" key="1">
    <citation type="submission" date="2018-07" db="EMBL/GenBank/DDBJ databases">
        <title>Draft genome sequence of Ancylomarina sp. M1P.</title>
        <authorList>
            <person name="Yadav S."/>
            <person name="Villanueva L."/>
            <person name="Damste J.S.S."/>
        </authorList>
    </citation>
    <scope>NUCLEOTIDE SEQUENCE [LARGE SCALE GENOMIC DNA]</scope>
    <source>
        <strain evidence="1 2">M1P</strain>
    </source>
</reference>
<dbReference type="Proteomes" id="UP000285794">
    <property type="component" value="Unassembled WGS sequence"/>
</dbReference>
<name>A0A425XYN1_9BACT</name>
<evidence type="ECO:0000313" key="1">
    <source>
        <dbReference type="EMBL" id="RRG20021.1"/>
    </source>
</evidence>
<keyword evidence="2" id="KW-1185">Reference proteome</keyword>
<sequence>MIMLWHKQMYLLLIKQCEPNRDTSFDLFVLHKFKKMIKKDKLKLDSYQEVDQVLVLNSSVYESDAPTKEEVTRFTGYKTGLFALSEKMDAPAEWLIVNKHELKNTLIARLFPFSNNLVCFANSKSDTLILEQVDISKSVLVNLSEVNLILYTEENIKIAQENLAQLTDYGITQESITSLQIDLTAFLKNRTDRLLLMEDKNKAKTAFYNLKKETNHFLRTVLDRSIERYRQSHPDFVNHYFAARHTAKGIQHPYELLGYLSDEANGQVIGEGKVFAEELGLSAAISPTGTFRFKSFPTGDHRLRIESIGYKTLYVPVRRYESRPCKLYINMQAIPLLEPKHI</sequence>
<proteinExistence type="predicted"/>
<dbReference type="SUPFAM" id="SSF49464">
    <property type="entry name" value="Carboxypeptidase regulatory domain-like"/>
    <property type="match status" value="1"/>
</dbReference>
<dbReference type="AlphaFoldDB" id="A0A425XYN1"/>
<protein>
    <submittedName>
        <fullName evidence="1">Uncharacterized protein</fullName>
    </submittedName>
</protein>
<accession>A0A425XYN1</accession>
<dbReference type="EMBL" id="QQWG01000015">
    <property type="protein sequence ID" value="RRG20021.1"/>
    <property type="molecule type" value="Genomic_DNA"/>
</dbReference>
<gene>
    <name evidence="1" type="ORF">DWB61_13325</name>
</gene>
<comment type="caution">
    <text evidence="1">The sequence shown here is derived from an EMBL/GenBank/DDBJ whole genome shotgun (WGS) entry which is preliminary data.</text>
</comment>